<feature type="binding site" evidence="8">
    <location>
        <position position="163"/>
    </location>
    <ligand>
        <name>deamido-NAD(+)</name>
        <dbReference type="ChEBI" id="CHEBI:58437"/>
        <note>ligand shared between two neighboring subunits</note>
    </ligand>
</feature>
<dbReference type="EC" id="6.3.1.5" evidence="8 10"/>
<evidence type="ECO:0000259" key="11">
    <source>
        <dbReference type="Pfam" id="PF02540"/>
    </source>
</evidence>
<feature type="binding site" description="in other chain" evidence="8">
    <location>
        <begin position="240"/>
        <end position="241"/>
    </location>
    <ligand>
        <name>deamido-NAD(+)</name>
        <dbReference type="ChEBI" id="CHEBI:58437"/>
        <note>ligand shared between two neighboring subunits</note>
    </ligand>
</feature>
<dbReference type="NCBIfam" id="TIGR00552">
    <property type="entry name" value="nadE"/>
    <property type="match status" value="1"/>
</dbReference>
<keyword evidence="4 8" id="KW-0547">Nucleotide-binding</keyword>
<feature type="binding site" description="in other chain" evidence="8">
    <location>
        <position position="123"/>
    </location>
    <ligand>
        <name>deamido-NAD(+)</name>
        <dbReference type="ChEBI" id="CHEBI:58437"/>
        <note>ligand shared between two neighboring subunits</note>
    </ligand>
</feature>
<comment type="similarity">
    <text evidence="1 8 9">Belongs to the NAD synthetase family.</text>
</comment>
<dbReference type="PANTHER" id="PTHR23090:SF9">
    <property type="entry name" value="GLUTAMINE-DEPENDENT NAD(+) SYNTHETASE"/>
    <property type="match status" value="1"/>
</dbReference>
<dbReference type="GO" id="GO:0005737">
    <property type="term" value="C:cytoplasm"/>
    <property type="evidence" value="ECO:0007669"/>
    <property type="project" value="InterPro"/>
</dbReference>
<keyword evidence="3 8" id="KW-0479">Metal-binding</keyword>
<dbReference type="Gene3D" id="3.40.50.620">
    <property type="entry name" value="HUPs"/>
    <property type="match status" value="1"/>
</dbReference>
<dbReference type="GO" id="GO:0046872">
    <property type="term" value="F:metal ion binding"/>
    <property type="evidence" value="ECO:0007669"/>
    <property type="project" value="UniProtKB-KW"/>
</dbReference>
<dbReference type="InterPro" id="IPR014729">
    <property type="entry name" value="Rossmann-like_a/b/a_fold"/>
</dbReference>
<feature type="binding site" evidence="8">
    <location>
        <position position="143"/>
    </location>
    <ligand>
        <name>ATP</name>
        <dbReference type="ChEBI" id="CHEBI:30616"/>
    </ligand>
</feature>
<keyword evidence="7 8" id="KW-0520">NAD</keyword>
<keyword evidence="2 8" id="KW-0436">Ligase</keyword>
<feature type="binding site" evidence="8">
    <location>
        <begin position="39"/>
        <end position="46"/>
    </location>
    <ligand>
        <name>ATP</name>
        <dbReference type="ChEBI" id="CHEBI:30616"/>
    </ligand>
</feature>
<comment type="pathway">
    <text evidence="8">Cofactor biosynthesis; NAD(+) biosynthesis; NAD(+) from deamido-NAD(+) (ammonia route): step 1/1.</text>
</comment>
<dbReference type="KEGG" id="mcai:MCCG_0621"/>
<comment type="subunit">
    <text evidence="8">Homodimer.</text>
</comment>
<comment type="catalytic activity">
    <reaction evidence="8 10">
        <text>deamido-NAD(+) + NH4(+) + ATP = AMP + diphosphate + NAD(+) + H(+)</text>
        <dbReference type="Rhea" id="RHEA:21188"/>
        <dbReference type="ChEBI" id="CHEBI:15378"/>
        <dbReference type="ChEBI" id="CHEBI:28938"/>
        <dbReference type="ChEBI" id="CHEBI:30616"/>
        <dbReference type="ChEBI" id="CHEBI:33019"/>
        <dbReference type="ChEBI" id="CHEBI:57540"/>
        <dbReference type="ChEBI" id="CHEBI:58437"/>
        <dbReference type="ChEBI" id="CHEBI:456215"/>
        <dbReference type="EC" id="6.3.1.5"/>
    </reaction>
</comment>
<dbReference type="Pfam" id="PF02540">
    <property type="entry name" value="NAD_synthase"/>
    <property type="match status" value="1"/>
</dbReference>
<dbReference type="GO" id="GO:0008795">
    <property type="term" value="F:NAD+ synthase activity"/>
    <property type="evidence" value="ECO:0007669"/>
    <property type="project" value="UniProtKB-UniRule"/>
</dbReference>
<feature type="binding site" evidence="8">
    <location>
        <position position="194"/>
    </location>
    <ligand>
        <name>ATP</name>
        <dbReference type="ChEBI" id="CHEBI:30616"/>
    </ligand>
</feature>
<comment type="function">
    <text evidence="8">Catalyzes the ATP-dependent amidation of deamido-NAD to form NAD. Uses ammonia as a nitrogen source.</text>
</comment>
<dbReference type="SUPFAM" id="SSF52402">
    <property type="entry name" value="Adenine nucleotide alpha hydrolases-like"/>
    <property type="match status" value="1"/>
</dbReference>
<keyword evidence="6 8" id="KW-0460">Magnesium</keyword>
<keyword evidence="5 8" id="KW-0067">ATP-binding</keyword>
<evidence type="ECO:0000256" key="10">
    <source>
        <dbReference type="RuleBase" id="RU003812"/>
    </source>
</evidence>
<feature type="binding site" evidence="8">
    <location>
        <position position="45"/>
    </location>
    <ligand>
        <name>Mg(2+)</name>
        <dbReference type="ChEBI" id="CHEBI:18420"/>
    </ligand>
</feature>
<accession>A0A9N7AST1</accession>
<evidence type="ECO:0000256" key="5">
    <source>
        <dbReference type="ARBA" id="ARBA00022840"/>
    </source>
</evidence>
<sequence length="265" mass="30219">MNWSEQINMQTNLKQYLDYLVEFIQQTVKKAKCDGVVVGISGGIDSAVVANLAKRAFPDNYLTVWMPIYSSQLDYDCANELIKTNQLKNIEVNLEASFDAFKNSFSNLDEKPNLLAISNAKARLRMTTLYTIAQTKKYLVLGTDNLDEWHIGYFTKYGDGGVDVVPIIHLLKSEVKKAAKILNVPELIINRKPTAGLWEGQTDEGEIGFSYDLIDSYLLKQNNDPKLKKRIDYLHKISKHKRMLAIKPKKFKDKRKGKINVLTIK</sequence>
<evidence type="ECO:0000313" key="12">
    <source>
        <dbReference type="EMBL" id="AJK51573.1"/>
    </source>
</evidence>
<dbReference type="InterPro" id="IPR022926">
    <property type="entry name" value="NH(3)-dep_NAD(+)_synth"/>
</dbReference>
<evidence type="ECO:0000256" key="9">
    <source>
        <dbReference type="RuleBase" id="RU003811"/>
    </source>
</evidence>
<gene>
    <name evidence="8" type="primary">nadE</name>
    <name evidence="12" type="ORF">MCCG_0621</name>
</gene>
<evidence type="ECO:0000256" key="6">
    <source>
        <dbReference type="ARBA" id="ARBA00022842"/>
    </source>
</evidence>
<dbReference type="InterPro" id="IPR022310">
    <property type="entry name" value="NAD/GMP_synthase"/>
</dbReference>
<feature type="domain" description="NAD/GMP synthase" evidence="11">
    <location>
        <begin position="17"/>
        <end position="243"/>
    </location>
</feature>
<dbReference type="GO" id="GO:0004359">
    <property type="term" value="F:glutaminase activity"/>
    <property type="evidence" value="ECO:0007669"/>
    <property type="project" value="InterPro"/>
</dbReference>
<dbReference type="PANTHER" id="PTHR23090">
    <property type="entry name" value="NH 3 /GLUTAMINE-DEPENDENT NAD + SYNTHETASE"/>
    <property type="match status" value="1"/>
</dbReference>
<dbReference type="AlphaFoldDB" id="A0A9N7AST1"/>
<evidence type="ECO:0000256" key="8">
    <source>
        <dbReference type="HAMAP-Rule" id="MF_00193"/>
    </source>
</evidence>
<dbReference type="EMBL" id="CP006959">
    <property type="protein sequence ID" value="AJK51573.1"/>
    <property type="molecule type" value="Genomic_DNA"/>
</dbReference>
<dbReference type="GO" id="GO:0009435">
    <property type="term" value="P:NAD+ biosynthetic process"/>
    <property type="evidence" value="ECO:0007669"/>
    <property type="project" value="UniProtKB-UniRule"/>
</dbReference>
<evidence type="ECO:0000256" key="7">
    <source>
        <dbReference type="ARBA" id="ARBA00023027"/>
    </source>
</evidence>
<feature type="binding site" evidence="8">
    <location>
        <position position="172"/>
    </location>
    <ligand>
        <name>ATP</name>
        <dbReference type="ChEBI" id="CHEBI:30616"/>
    </ligand>
</feature>
<organism evidence="12 13">
    <name type="scientific">Mycoplasma capricolum subsp. capripneumoniae 87001</name>
    <dbReference type="NCBI Taxonomy" id="1124992"/>
    <lineage>
        <taxon>Bacteria</taxon>
        <taxon>Bacillati</taxon>
        <taxon>Mycoplasmatota</taxon>
        <taxon>Mollicutes</taxon>
        <taxon>Mycoplasmataceae</taxon>
        <taxon>Mycoplasma</taxon>
    </lineage>
</organism>
<proteinExistence type="inferred from homology"/>
<dbReference type="GO" id="GO:0003952">
    <property type="term" value="F:NAD+ synthase (glutamine-hydrolyzing) activity"/>
    <property type="evidence" value="ECO:0007669"/>
    <property type="project" value="InterPro"/>
</dbReference>
<dbReference type="HAMAP" id="MF_00193">
    <property type="entry name" value="NadE_ammonia_dep"/>
    <property type="match status" value="1"/>
</dbReference>
<reference evidence="12 13" key="1">
    <citation type="submission" date="2013-12" db="EMBL/GenBank/DDBJ databases">
        <authorList>
            <person name="Wang R."/>
            <person name="Li Y."/>
            <person name="Zheng H."/>
            <person name="Xin J."/>
        </authorList>
    </citation>
    <scope>NUCLEOTIDE SEQUENCE [LARGE SCALE GENOMIC DNA]</scope>
    <source>
        <strain evidence="12 13">87001</strain>
    </source>
</reference>
<evidence type="ECO:0000256" key="1">
    <source>
        <dbReference type="ARBA" id="ARBA00005859"/>
    </source>
</evidence>
<name>A0A9N7AST1_MYCCC</name>
<dbReference type="Proteomes" id="UP000031910">
    <property type="component" value="Chromosome"/>
</dbReference>
<dbReference type="CDD" id="cd00553">
    <property type="entry name" value="NAD_synthase"/>
    <property type="match status" value="1"/>
</dbReference>
<keyword evidence="13" id="KW-1185">Reference proteome</keyword>
<dbReference type="GO" id="GO:0005524">
    <property type="term" value="F:ATP binding"/>
    <property type="evidence" value="ECO:0007669"/>
    <property type="project" value="UniProtKB-UniRule"/>
</dbReference>
<feature type="binding site" evidence="8">
    <location>
        <position position="148"/>
    </location>
    <ligand>
        <name>Mg(2+)</name>
        <dbReference type="ChEBI" id="CHEBI:18420"/>
    </ligand>
</feature>
<evidence type="ECO:0000256" key="3">
    <source>
        <dbReference type="ARBA" id="ARBA00022723"/>
    </source>
</evidence>
<evidence type="ECO:0000256" key="4">
    <source>
        <dbReference type="ARBA" id="ARBA00022741"/>
    </source>
</evidence>
<evidence type="ECO:0000313" key="13">
    <source>
        <dbReference type="Proteomes" id="UP000031910"/>
    </source>
</evidence>
<protein>
    <recommendedName>
        <fullName evidence="8 10">NH(3)-dependent NAD(+) synthetase</fullName>
        <ecNumber evidence="8 10">6.3.1.5</ecNumber>
    </recommendedName>
</protein>
<feature type="binding site" description="in other chain" evidence="8">
    <location>
        <position position="156"/>
    </location>
    <ligand>
        <name>deamido-NAD(+)</name>
        <dbReference type="ChEBI" id="CHEBI:58437"/>
        <note>ligand shared between two neighboring subunits</note>
    </ligand>
</feature>
<dbReference type="InterPro" id="IPR003694">
    <property type="entry name" value="NAD_synthase"/>
</dbReference>
<evidence type="ECO:0000256" key="2">
    <source>
        <dbReference type="ARBA" id="ARBA00022598"/>
    </source>
</evidence>